<sequence length="47" mass="5257">MSVALSPTFQVATIKMLTIPTTIRPSRKRLRALRVLSQRLSIGLTPH</sequence>
<protein>
    <submittedName>
        <fullName evidence="1">Uncharacterized protein</fullName>
    </submittedName>
</protein>
<organism evidence="1 2">
    <name type="scientific">Dictyobacter arantiisoli</name>
    <dbReference type="NCBI Taxonomy" id="2014874"/>
    <lineage>
        <taxon>Bacteria</taxon>
        <taxon>Bacillati</taxon>
        <taxon>Chloroflexota</taxon>
        <taxon>Ktedonobacteria</taxon>
        <taxon>Ktedonobacterales</taxon>
        <taxon>Dictyobacteraceae</taxon>
        <taxon>Dictyobacter</taxon>
    </lineage>
</organism>
<evidence type="ECO:0000313" key="1">
    <source>
        <dbReference type="EMBL" id="GCF06800.1"/>
    </source>
</evidence>
<accession>A0A5A5T5U1</accession>
<dbReference type="EMBL" id="BIXY01000003">
    <property type="protein sequence ID" value="GCF06800.1"/>
    <property type="molecule type" value="Genomic_DNA"/>
</dbReference>
<proteinExistence type="predicted"/>
<name>A0A5A5T5U1_9CHLR</name>
<reference evidence="1 2" key="1">
    <citation type="submission" date="2019-01" db="EMBL/GenBank/DDBJ databases">
        <title>Draft genome sequence of Dictyobacter sp. Uno17.</title>
        <authorList>
            <person name="Wang C.M."/>
            <person name="Zheng Y."/>
            <person name="Sakai Y."/>
            <person name="Abe K."/>
            <person name="Yokota A."/>
            <person name="Yabe S."/>
        </authorList>
    </citation>
    <scope>NUCLEOTIDE SEQUENCE [LARGE SCALE GENOMIC DNA]</scope>
    <source>
        <strain evidence="1 2">Uno17</strain>
    </source>
</reference>
<comment type="caution">
    <text evidence="1">The sequence shown here is derived from an EMBL/GenBank/DDBJ whole genome shotgun (WGS) entry which is preliminary data.</text>
</comment>
<keyword evidence="2" id="KW-1185">Reference proteome</keyword>
<gene>
    <name evidence="1" type="ORF">KDI_03640</name>
</gene>
<evidence type="ECO:0000313" key="2">
    <source>
        <dbReference type="Proteomes" id="UP000322530"/>
    </source>
</evidence>
<dbReference type="Proteomes" id="UP000322530">
    <property type="component" value="Unassembled WGS sequence"/>
</dbReference>
<dbReference type="AlphaFoldDB" id="A0A5A5T5U1"/>